<reference evidence="3" key="1">
    <citation type="submission" date="2018-01" db="EMBL/GenBank/DDBJ databases">
        <title>Draft Genome Sequence of the Radioresistant Bacterium Deinococcus aerius TR0125, Isolated from the Higher Atmosphere above Japan.</title>
        <authorList>
            <person name="Satoh K."/>
            <person name="Arai H."/>
            <person name="Sanzen T."/>
            <person name="Kawaguchi Y."/>
            <person name="Hayashi H."/>
            <person name="Yokobori S."/>
            <person name="Yamagishi A."/>
            <person name="Oono Y."/>
            <person name="Narumi I."/>
        </authorList>
    </citation>
    <scope>NUCLEOTIDE SEQUENCE [LARGE SCALE GENOMIC DNA]</scope>
    <source>
        <strain evidence="3">TR0125</strain>
    </source>
</reference>
<dbReference type="Pfam" id="PF14534">
    <property type="entry name" value="DUF4440"/>
    <property type="match status" value="1"/>
</dbReference>
<name>A0A2I9CWJ4_9DEIO</name>
<dbReference type="RefSeq" id="WP_103129757.1">
    <property type="nucleotide sequence ID" value="NZ_BFAG01000008.1"/>
</dbReference>
<dbReference type="EMBL" id="BFAG01000008">
    <property type="protein sequence ID" value="GBF06389.1"/>
    <property type="molecule type" value="Genomic_DNA"/>
</dbReference>
<keyword evidence="3" id="KW-1185">Reference proteome</keyword>
<comment type="caution">
    <text evidence="2">The sequence shown here is derived from an EMBL/GenBank/DDBJ whole genome shotgun (WGS) entry which is preliminary data.</text>
</comment>
<evidence type="ECO:0000313" key="3">
    <source>
        <dbReference type="Proteomes" id="UP000236569"/>
    </source>
</evidence>
<dbReference type="SUPFAM" id="SSF54427">
    <property type="entry name" value="NTF2-like"/>
    <property type="match status" value="1"/>
</dbReference>
<protein>
    <submittedName>
        <fullName evidence="2">Nuclear transport factor 2 family protein</fullName>
    </submittedName>
</protein>
<feature type="domain" description="DUF4440" evidence="1">
    <location>
        <begin position="13"/>
        <end position="116"/>
    </location>
</feature>
<dbReference type="InterPro" id="IPR032710">
    <property type="entry name" value="NTF2-like_dom_sf"/>
</dbReference>
<proteinExistence type="predicted"/>
<evidence type="ECO:0000259" key="1">
    <source>
        <dbReference type="Pfam" id="PF14534"/>
    </source>
</evidence>
<sequence length="130" mass="14387">MTGTEEPERLILDFAAAAVAGHAAEFFGRVAHPLYVFVGADGRREGRQPHLEGWRALEEVRRYTSVTPTALTISEVGGSAVATFYERVQGEHAGRPFDRTFLWSAHFVRDGGRWQLLAEHATLVPQGENP</sequence>
<dbReference type="Proteomes" id="UP000236569">
    <property type="component" value="Unassembled WGS sequence"/>
</dbReference>
<dbReference type="OrthoDB" id="129755at2"/>
<organism evidence="2 3">
    <name type="scientific">Deinococcus aerius</name>
    <dbReference type="NCBI Taxonomy" id="200253"/>
    <lineage>
        <taxon>Bacteria</taxon>
        <taxon>Thermotogati</taxon>
        <taxon>Deinococcota</taxon>
        <taxon>Deinococci</taxon>
        <taxon>Deinococcales</taxon>
        <taxon>Deinococcaceae</taxon>
        <taxon>Deinococcus</taxon>
    </lineage>
</organism>
<dbReference type="InterPro" id="IPR027843">
    <property type="entry name" value="DUF4440"/>
</dbReference>
<gene>
    <name evidence="2" type="ORF">DAERI_080180</name>
</gene>
<dbReference type="AlphaFoldDB" id="A0A2I9CWJ4"/>
<dbReference type="Gene3D" id="3.10.450.50">
    <property type="match status" value="1"/>
</dbReference>
<accession>A0A2I9CWJ4</accession>
<evidence type="ECO:0000313" key="2">
    <source>
        <dbReference type="EMBL" id="GBF06389.1"/>
    </source>
</evidence>